<organism evidence="4 5">
    <name type="scientific">Arcanobacterium hippocoleae</name>
    <dbReference type="NCBI Taxonomy" id="149017"/>
    <lineage>
        <taxon>Bacteria</taxon>
        <taxon>Bacillati</taxon>
        <taxon>Actinomycetota</taxon>
        <taxon>Actinomycetes</taxon>
        <taxon>Actinomycetales</taxon>
        <taxon>Actinomycetaceae</taxon>
        <taxon>Arcanobacterium</taxon>
    </lineage>
</organism>
<feature type="domain" description="Glycosyltransferase 2-like" evidence="3">
    <location>
        <begin position="9"/>
        <end position="176"/>
    </location>
</feature>
<evidence type="ECO:0000256" key="1">
    <source>
        <dbReference type="ARBA" id="ARBA00022676"/>
    </source>
</evidence>
<keyword evidence="2" id="KW-0808">Transferase</keyword>
<sequence length="334" mass="39043">MPETKPLVSIVVPVYNSANFLPDLFTSLRTQTYHNLEIICVNDGSQDHSLDILQKYAAADSRIIVVDKHNTGAAKTRNVGMMVAAGKYLCFVDSDDFIEPDTISTLVQTAETHRADAVVFDIDNYDNQLGTYYPNYALSKKHIPMYRVFTASEIKNFYKYLVGFTVNKIYRREYLQQAQIDFPEVGAHEDMPFTYLALSAAARIYYLPKTFYHYRRFRSGSLSDATEKHYEYMLEALFELKKGLQSLGLWDIHQKNYASYVLHMCTWKNSTLKKFPALEFRYSCLTSWFEKLGVKDLGAEYFYHQDDYRILVNTLNMPRHYQLIARAYRFLFRR</sequence>
<evidence type="ECO:0000313" key="5">
    <source>
        <dbReference type="Proteomes" id="UP001266099"/>
    </source>
</evidence>
<dbReference type="Pfam" id="PF00535">
    <property type="entry name" value="Glycos_transf_2"/>
    <property type="match status" value="1"/>
</dbReference>
<proteinExistence type="predicted"/>
<comment type="caution">
    <text evidence="4">The sequence shown here is derived from an EMBL/GenBank/DDBJ whole genome shotgun (WGS) entry which is preliminary data.</text>
</comment>
<gene>
    <name evidence="4" type="ORF">J2S36_000121</name>
</gene>
<dbReference type="SUPFAM" id="SSF53448">
    <property type="entry name" value="Nucleotide-diphospho-sugar transferases"/>
    <property type="match status" value="1"/>
</dbReference>
<evidence type="ECO:0000256" key="2">
    <source>
        <dbReference type="ARBA" id="ARBA00022679"/>
    </source>
</evidence>
<reference evidence="4 5" key="1">
    <citation type="submission" date="2023-07" db="EMBL/GenBank/DDBJ databases">
        <title>Sequencing the genomes of 1000 actinobacteria strains.</title>
        <authorList>
            <person name="Klenk H.-P."/>
        </authorList>
    </citation>
    <scope>NUCLEOTIDE SEQUENCE [LARGE SCALE GENOMIC DNA]</scope>
    <source>
        <strain evidence="4 5">DSM 15539</strain>
    </source>
</reference>
<evidence type="ECO:0000259" key="3">
    <source>
        <dbReference type="Pfam" id="PF00535"/>
    </source>
</evidence>
<name>A0ABU1SZT6_9ACTO</name>
<dbReference type="InterPro" id="IPR001173">
    <property type="entry name" value="Glyco_trans_2-like"/>
</dbReference>
<keyword evidence="1" id="KW-0328">Glycosyltransferase</keyword>
<evidence type="ECO:0000313" key="4">
    <source>
        <dbReference type="EMBL" id="MDR6938578.1"/>
    </source>
</evidence>
<accession>A0ABU1SZT6</accession>
<dbReference type="EMBL" id="JAVDUJ010000001">
    <property type="protein sequence ID" value="MDR6938578.1"/>
    <property type="molecule type" value="Genomic_DNA"/>
</dbReference>
<dbReference type="Proteomes" id="UP001266099">
    <property type="component" value="Unassembled WGS sequence"/>
</dbReference>
<dbReference type="RefSeq" id="WP_309954515.1">
    <property type="nucleotide sequence ID" value="NZ_JAVDUJ010000001.1"/>
</dbReference>
<dbReference type="CDD" id="cd00761">
    <property type="entry name" value="Glyco_tranf_GTA_type"/>
    <property type="match status" value="1"/>
</dbReference>
<dbReference type="InterPro" id="IPR029044">
    <property type="entry name" value="Nucleotide-diphossugar_trans"/>
</dbReference>
<dbReference type="PANTHER" id="PTHR22916:SF51">
    <property type="entry name" value="GLYCOSYLTRANSFERASE EPSH-RELATED"/>
    <property type="match status" value="1"/>
</dbReference>
<dbReference type="PANTHER" id="PTHR22916">
    <property type="entry name" value="GLYCOSYLTRANSFERASE"/>
    <property type="match status" value="1"/>
</dbReference>
<dbReference type="Gene3D" id="3.90.550.10">
    <property type="entry name" value="Spore Coat Polysaccharide Biosynthesis Protein SpsA, Chain A"/>
    <property type="match status" value="1"/>
</dbReference>
<keyword evidence="5" id="KW-1185">Reference proteome</keyword>
<protein>
    <submittedName>
        <fullName evidence="4">Glycosyltransferase involved in cell wall biosynthesis</fullName>
    </submittedName>
</protein>